<comment type="caution">
    <text evidence="1">The sequence shown here is derived from an EMBL/GenBank/DDBJ whole genome shotgun (WGS) entry which is preliminary data.</text>
</comment>
<name>A0A431VT44_9BACI</name>
<reference evidence="1 2" key="1">
    <citation type="submission" date="2018-12" db="EMBL/GenBank/DDBJ databases">
        <title>Bacillus yapensis draft genome sequence.</title>
        <authorList>
            <person name="Yu L."/>
            <person name="Xu X."/>
            <person name="Tang X."/>
        </authorList>
    </citation>
    <scope>NUCLEOTIDE SEQUENCE [LARGE SCALE GENOMIC DNA]</scope>
    <source>
        <strain evidence="1 2">XXST-01</strain>
    </source>
</reference>
<proteinExistence type="predicted"/>
<dbReference type="Proteomes" id="UP000271374">
    <property type="component" value="Unassembled WGS sequence"/>
</dbReference>
<sequence>MTISRDFHPYRSAFIQERTMAKSELSKGDKASKWRKTKYDASTTFVNLKNHDEFESAAVENNVFSMVFPKLKAIKEETLFPCEIFDGNEAWIGKDTTGKYKYFTGQPYDEAVAYSIFDLLLCFPQVQGKGYTQQCQFVRDELINLLNVSYGVVDWERKEKEKYIENERILALFKNHDFQVKYPNLFKKIKSYVDVLENMLIHGQKFIDIERRSDKNNSIFSMYASQGKLSSARFSSAVKRFKELGLLFAEKRKVTFFDKNTHSKCLTETTLYSFPLYSESYLKEIEECLKGNKALKK</sequence>
<dbReference type="RefSeq" id="WP_126410850.1">
    <property type="nucleotide sequence ID" value="NZ_RXNT01000025.1"/>
</dbReference>
<accession>A0A431VT44</accession>
<protein>
    <submittedName>
        <fullName evidence="1">Uncharacterized protein</fullName>
    </submittedName>
</protein>
<evidence type="ECO:0000313" key="1">
    <source>
        <dbReference type="EMBL" id="RTR26283.1"/>
    </source>
</evidence>
<dbReference type="OrthoDB" id="2974025at2"/>
<gene>
    <name evidence="1" type="ORF">EKG37_21675</name>
</gene>
<organism evidence="1 2">
    <name type="scientific">Bacillus yapensis</name>
    <dbReference type="NCBI Taxonomy" id="2492960"/>
    <lineage>
        <taxon>Bacteria</taxon>
        <taxon>Bacillati</taxon>
        <taxon>Bacillota</taxon>
        <taxon>Bacilli</taxon>
        <taxon>Bacillales</taxon>
        <taxon>Bacillaceae</taxon>
        <taxon>Bacillus</taxon>
    </lineage>
</organism>
<dbReference type="AlphaFoldDB" id="A0A431VT44"/>
<dbReference type="EMBL" id="RXNT01000025">
    <property type="protein sequence ID" value="RTR26283.1"/>
    <property type="molecule type" value="Genomic_DNA"/>
</dbReference>
<keyword evidence="2" id="KW-1185">Reference proteome</keyword>
<evidence type="ECO:0000313" key="2">
    <source>
        <dbReference type="Proteomes" id="UP000271374"/>
    </source>
</evidence>